<comment type="caution">
    <text evidence="1">The sequence shown here is derived from an EMBL/GenBank/DDBJ whole genome shotgun (WGS) entry which is preliminary data.</text>
</comment>
<reference evidence="1" key="1">
    <citation type="journal article" date="2020" name="Stud. Mycol.">
        <title>101 Dothideomycetes genomes: a test case for predicting lifestyles and emergence of pathogens.</title>
        <authorList>
            <person name="Haridas S."/>
            <person name="Albert R."/>
            <person name="Binder M."/>
            <person name="Bloem J."/>
            <person name="Labutti K."/>
            <person name="Salamov A."/>
            <person name="Andreopoulos B."/>
            <person name="Baker S."/>
            <person name="Barry K."/>
            <person name="Bills G."/>
            <person name="Bluhm B."/>
            <person name="Cannon C."/>
            <person name="Castanera R."/>
            <person name="Culley D."/>
            <person name="Daum C."/>
            <person name="Ezra D."/>
            <person name="Gonzalez J."/>
            <person name="Henrissat B."/>
            <person name="Kuo A."/>
            <person name="Liang C."/>
            <person name="Lipzen A."/>
            <person name="Lutzoni F."/>
            <person name="Magnuson J."/>
            <person name="Mondo S."/>
            <person name="Nolan M."/>
            <person name="Ohm R."/>
            <person name="Pangilinan J."/>
            <person name="Park H.-J."/>
            <person name="Ramirez L."/>
            <person name="Alfaro M."/>
            <person name="Sun H."/>
            <person name="Tritt A."/>
            <person name="Yoshinaga Y."/>
            <person name="Zwiers L.-H."/>
            <person name="Turgeon B."/>
            <person name="Goodwin S."/>
            <person name="Spatafora J."/>
            <person name="Crous P."/>
            <person name="Grigoriev I."/>
        </authorList>
    </citation>
    <scope>NUCLEOTIDE SEQUENCE</scope>
    <source>
        <strain evidence="1">ATCC 200398</strain>
    </source>
</reference>
<organism evidence="1 2">
    <name type="scientific">Lindgomyces ingoldianus</name>
    <dbReference type="NCBI Taxonomy" id="673940"/>
    <lineage>
        <taxon>Eukaryota</taxon>
        <taxon>Fungi</taxon>
        <taxon>Dikarya</taxon>
        <taxon>Ascomycota</taxon>
        <taxon>Pezizomycotina</taxon>
        <taxon>Dothideomycetes</taxon>
        <taxon>Pleosporomycetidae</taxon>
        <taxon>Pleosporales</taxon>
        <taxon>Lindgomycetaceae</taxon>
        <taxon>Lindgomyces</taxon>
    </lineage>
</organism>
<name>A0ACB6QIL8_9PLEO</name>
<dbReference type="EMBL" id="MU003523">
    <property type="protein sequence ID" value="KAF2466740.1"/>
    <property type="molecule type" value="Genomic_DNA"/>
</dbReference>
<protein>
    <submittedName>
        <fullName evidence="1">Cysteine proteinase</fullName>
    </submittedName>
</protein>
<dbReference type="Proteomes" id="UP000799755">
    <property type="component" value="Unassembled WGS sequence"/>
</dbReference>
<evidence type="ECO:0000313" key="2">
    <source>
        <dbReference type="Proteomes" id="UP000799755"/>
    </source>
</evidence>
<keyword evidence="2" id="KW-1185">Reference proteome</keyword>
<accession>A0ACB6QIL8</accession>
<gene>
    <name evidence="1" type="ORF">BDR25DRAFT_74505</name>
</gene>
<evidence type="ECO:0000313" key="1">
    <source>
        <dbReference type="EMBL" id="KAF2466740.1"/>
    </source>
</evidence>
<proteinExistence type="predicted"/>
<sequence>MSTRPGKTAPRLLQDLLTYDPRHEERAGRNLLTTSPPPFDPDDDPVVAVPFRNCRHIFMAKNEQSVLPKAGEDPCHETVYRIASFCQQCRWHLDLMVDFRDNGSKTSPCRSSSADFPIHHFIYEQEDTSQRDPFGRQNVPRSYRFHCSAPTCPVEVRIRLLPPRFSDQHITLLTNRMHLRKRWEAARQISGDRADAHMARSVDALDFLSTYLQDSLSPQKGKARIPLLNRKFLKTFGRDCDDILKGLGFTNAVEIEDDGSHAEVWYLPRPPPARHPLDTDTARTLIEDARYELITLILKYPESERLGARNAVSTPQPSINDIQRALGCLGYDKKPMTRTEARSTNHEEDHPYYAGLGAVGDFSDALLLFAYARQVAVDLANSMYYFEALRAIAVGRKSNMLEEQVQMLASQGQADRKEVEKAYRWFGLDERHSSLLSDDFIIGQFKARLADIPPAQVEAARNNLRTIGYARQSEKIQNEASNAIETYEQALSWLDLDPGQPDDFVMTMYTLKTNENPSTKDIATKAVQIVAEHRKSQRLVDFLERGVMEGDTEMDVAEAYALLGIQDRANALDAEVLEATRATYVASNPESAEKYEKAYQLICRDQKDNHKTPANHDFGPPRKTYPLNIWPVGCQNIGNTCYLNSVLQFLFTIKPLREMVLNGDDQMQELTEEAVVGKRVGRTAVKLDKVEKAQQFVLELRKLFRHMITAPTDSVRPETKLAALALAKSETIADKPAEPNGTHSGLGEIGGLPVAGPMPPPGTAYENHATDGIDSVMGDDDVAKKSDTSSTVAEIDVDEDRMEVVVTDGDQTKAPSKPEPPSRPPPVPPRPQTSAQVSASIKALEAVAQQQDAAEILNNIFDLLSCAMKGEGTMRDGEQVDLIKRLFFSDITTVRKLKGVTARNMALQDNHLISPGNRNRPLYAALDDEFSLIELEDVTSKEENAKASKYEYIDVASPIQIVNVRRLVFEGGRSKKDESHVALDEVLYLDRYLNKTKSLSEEELQERRERQWQLQRRLKALEARKAQLTETELKLSLADAVDGAAAFVEDLQKAAEGTLIDLDENSIPTYPDLANQMRDRAVQLHKEASTLDEQMKEIDIQINSIFTDCTDHPYRLHAVFMHRGSATGGHYWIFIYDFQKRIWRKYNDDRVDEVEDLKDIFEQEEKNPATSTGIVYVRADQVDKLTEAVRREPGEAGSVEVEMKDADASEYQDVQIINGIEEMP</sequence>